<dbReference type="RefSeq" id="WP_380825216.1">
    <property type="nucleotide sequence ID" value="NZ_JBHTCG010000004.1"/>
</dbReference>
<dbReference type="Proteomes" id="UP001596496">
    <property type="component" value="Unassembled WGS sequence"/>
</dbReference>
<evidence type="ECO:0000259" key="2">
    <source>
        <dbReference type="Pfam" id="PF13581"/>
    </source>
</evidence>
<proteinExistence type="predicted"/>
<dbReference type="GO" id="GO:0005524">
    <property type="term" value="F:ATP binding"/>
    <property type="evidence" value="ECO:0007669"/>
    <property type="project" value="UniProtKB-KW"/>
</dbReference>
<evidence type="ECO:0000256" key="1">
    <source>
        <dbReference type="ARBA" id="ARBA00022527"/>
    </source>
</evidence>
<evidence type="ECO:0000313" key="4">
    <source>
        <dbReference type="Proteomes" id="UP001596496"/>
    </source>
</evidence>
<keyword evidence="1" id="KW-0723">Serine/threonine-protein kinase</keyword>
<dbReference type="SUPFAM" id="SSF55874">
    <property type="entry name" value="ATPase domain of HSP90 chaperone/DNA topoisomerase II/histidine kinase"/>
    <property type="match status" value="1"/>
</dbReference>
<keyword evidence="1" id="KW-0418">Kinase</keyword>
<dbReference type="InterPro" id="IPR036890">
    <property type="entry name" value="HATPase_C_sf"/>
</dbReference>
<gene>
    <name evidence="3" type="ORF">ACFQSB_07730</name>
</gene>
<dbReference type="Gene3D" id="3.30.565.10">
    <property type="entry name" value="Histidine kinase-like ATPase, C-terminal domain"/>
    <property type="match status" value="1"/>
</dbReference>
<dbReference type="EMBL" id="JBHTCG010000004">
    <property type="protein sequence ID" value="MFC7382093.1"/>
    <property type="molecule type" value="Genomic_DNA"/>
</dbReference>
<keyword evidence="3" id="KW-0067">ATP-binding</keyword>
<comment type="caution">
    <text evidence="3">The sequence shown here is derived from an EMBL/GenBank/DDBJ whole genome shotgun (WGS) entry which is preliminary data.</text>
</comment>
<feature type="domain" description="Histidine kinase/HSP90-like ATPase" evidence="2">
    <location>
        <begin position="17"/>
        <end position="132"/>
    </location>
</feature>
<dbReference type="CDD" id="cd16936">
    <property type="entry name" value="HATPase_RsbW-like"/>
    <property type="match status" value="1"/>
</dbReference>
<reference evidence="4" key="1">
    <citation type="journal article" date="2019" name="Int. J. Syst. Evol. Microbiol.">
        <title>The Global Catalogue of Microorganisms (GCM) 10K type strain sequencing project: providing services to taxonomists for standard genome sequencing and annotation.</title>
        <authorList>
            <consortium name="The Broad Institute Genomics Platform"/>
            <consortium name="The Broad Institute Genome Sequencing Center for Infectious Disease"/>
            <person name="Wu L."/>
            <person name="Ma J."/>
        </authorList>
    </citation>
    <scope>NUCLEOTIDE SEQUENCE [LARGE SCALE GENOMIC DNA]</scope>
    <source>
        <strain evidence="4">CECT 7649</strain>
    </source>
</reference>
<protein>
    <submittedName>
        <fullName evidence="3">ATP-binding protein</fullName>
    </submittedName>
</protein>
<dbReference type="InterPro" id="IPR050267">
    <property type="entry name" value="Anti-sigma-factor_SerPK"/>
</dbReference>
<organism evidence="3 4">
    <name type="scientific">Sphaerisporangium rhizosphaerae</name>
    <dbReference type="NCBI Taxonomy" id="2269375"/>
    <lineage>
        <taxon>Bacteria</taxon>
        <taxon>Bacillati</taxon>
        <taxon>Actinomycetota</taxon>
        <taxon>Actinomycetes</taxon>
        <taxon>Streptosporangiales</taxon>
        <taxon>Streptosporangiaceae</taxon>
        <taxon>Sphaerisporangium</taxon>
    </lineage>
</organism>
<keyword evidence="3" id="KW-0547">Nucleotide-binding</keyword>
<dbReference type="Pfam" id="PF13581">
    <property type="entry name" value="HATPase_c_2"/>
    <property type="match status" value="1"/>
</dbReference>
<keyword evidence="4" id="KW-1185">Reference proteome</keyword>
<dbReference type="PANTHER" id="PTHR35526:SF3">
    <property type="entry name" value="ANTI-SIGMA-F FACTOR RSBW"/>
    <property type="match status" value="1"/>
</dbReference>
<dbReference type="InterPro" id="IPR003594">
    <property type="entry name" value="HATPase_dom"/>
</dbReference>
<dbReference type="PANTHER" id="PTHR35526">
    <property type="entry name" value="ANTI-SIGMA-F FACTOR RSBW-RELATED"/>
    <property type="match status" value="1"/>
</dbReference>
<evidence type="ECO:0000313" key="3">
    <source>
        <dbReference type="EMBL" id="MFC7382093.1"/>
    </source>
</evidence>
<keyword evidence="1" id="KW-0808">Transferase</keyword>
<sequence length="155" mass="16523">MMVTPGGLRAVCWDVPCDVAVVGEVRSGVRDTCRVWAVPEEVADDVVLVVGELLGNAVVHGRPPVRLSLWENERGLCVRVTDHGPDGPRRLHLSPEAVHGRGLAIVEALADRWGVIHAADETGTGKTVWAAWHRARTTPGVPCTQDVDQASTSGG</sequence>
<name>A0ABW2NXF5_9ACTN</name>
<accession>A0ABW2NXF5</accession>